<proteinExistence type="predicted"/>
<feature type="compositionally biased region" description="Polar residues" evidence="1">
    <location>
        <begin position="206"/>
        <end position="218"/>
    </location>
</feature>
<accession>A0A8S3PNR8</accession>
<organism evidence="3 4">
    <name type="scientific">Mytilus edulis</name>
    <name type="common">Blue mussel</name>
    <dbReference type="NCBI Taxonomy" id="6550"/>
    <lineage>
        <taxon>Eukaryota</taxon>
        <taxon>Metazoa</taxon>
        <taxon>Spiralia</taxon>
        <taxon>Lophotrochozoa</taxon>
        <taxon>Mollusca</taxon>
        <taxon>Bivalvia</taxon>
        <taxon>Autobranchia</taxon>
        <taxon>Pteriomorphia</taxon>
        <taxon>Mytilida</taxon>
        <taxon>Mytiloidea</taxon>
        <taxon>Mytilidae</taxon>
        <taxon>Mytilinae</taxon>
        <taxon>Mytilus</taxon>
    </lineage>
</organism>
<dbReference type="OrthoDB" id="5958466at2759"/>
<dbReference type="EMBL" id="CAJPWZ010000070">
    <property type="protein sequence ID" value="CAG2185176.1"/>
    <property type="molecule type" value="Genomic_DNA"/>
</dbReference>
<evidence type="ECO:0000256" key="1">
    <source>
        <dbReference type="SAM" id="MobiDB-lite"/>
    </source>
</evidence>
<reference evidence="3" key="1">
    <citation type="submission" date="2021-03" db="EMBL/GenBank/DDBJ databases">
        <authorList>
            <person name="Bekaert M."/>
        </authorList>
    </citation>
    <scope>NUCLEOTIDE SEQUENCE</scope>
</reference>
<evidence type="ECO:0000313" key="3">
    <source>
        <dbReference type="EMBL" id="CAG2185176.1"/>
    </source>
</evidence>
<protein>
    <recommendedName>
        <fullName evidence="2">DZIP3-like HEPN domain-containing protein</fullName>
    </recommendedName>
</protein>
<sequence>MVNRPHENLKKCSQELRSNQLMNSYDEKENNDIDTFTRRGKLCQDDIVADRNISSCSKILSHLKCKSSGKSSGTTDLQDFMCLCRRHVTCRCQSQWNLLFPKFPGVPDSKTFDVTLIILLLRNLTNLTPPHGGYDRLPSANETSPTSDLARIKYYRNFLAHLDEGKIDNPEFITAWDIVTDSQESVDEEVFLPDISKHGRMEDDYSSLSMSPTVSNQDRSSDRDLEDIIPDTPESTLRLNTGRNLFDYIQDIQQSVKELHQKIDKEKKFRIEGAVQKELNVIAKAAFGTDIFNVSDCFIDEIKQLIQLEMSRTPTALEVRMAKQHIRKKFSMEYRPAMYRTLKKNMEMGREQITRKLFKSFASTLHQTTVNTVGYRKKVVLIMRIVQRRGNIVTGTFWTKVRNLYDSIEEKIPARKLAIYEAFQRKDDRGREQ</sequence>
<comment type="caution">
    <text evidence="3">The sequence shown here is derived from an EMBL/GenBank/DDBJ whole genome shotgun (WGS) entry which is preliminary data.</text>
</comment>
<name>A0A8S3PNR8_MYTED</name>
<dbReference type="InterPro" id="IPR041249">
    <property type="entry name" value="HEPN_DZIP3"/>
</dbReference>
<dbReference type="AlphaFoldDB" id="A0A8S3PNR8"/>
<evidence type="ECO:0000259" key="2">
    <source>
        <dbReference type="Pfam" id="PF18738"/>
    </source>
</evidence>
<feature type="domain" description="DZIP3-like HEPN" evidence="2">
    <location>
        <begin position="93"/>
        <end position="182"/>
    </location>
</feature>
<gene>
    <name evidence="3" type="ORF">MEDL_752</name>
</gene>
<evidence type="ECO:0000313" key="4">
    <source>
        <dbReference type="Proteomes" id="UP000683360"/>
    </source>
</evidence>
<keyword evidence="4" id="KW-1185">Reference proteome</keyword>
<dbReference type="Proteomes" id="UP000683360">
    <property type="component" value="Unassembled WGS sequence"/>
</dbReference>
<dbReference type="Pfam" id="PF18738">
    <property type="entry name" value="HEPN_DZIP3"/>
    <property type="match status" value="1"/>
</dbReference>
<feature type="region of interest" description="Disordered" evidence="1">
    <location>
        <begin position="202"/>
        <end position="234"/>
    </location>
</feature>